<evidence type="ECO:0000259" key="1">
    <source>
        <dbReference type="Pfam" id="PF02498"/>
    </source>
</evidence>
<dbReference type="Pfam" id="PF02498">
    <property type="entry name" value="Bro-N"/>
    <property type="match status" value="1"/>
</dbReference>
<name>A0AAW5INC3_9BACT</name>
<protein>
    <submittedName>
        <fullName evidence="2">Bro-N domain-containing protein</fullName>
    </submittedName>
</protein>
<sequence length="89" mass="10157">MKMTALCNFFNKKKANKKEAAQVAVFENLAFGTVRTAANEKGEPWFCAKNLCDVLEYRKMNLLVNQYVNPLDALKRCIKDMVCMNCWAG</sequence>
<gene>
    <name evidence="2" type="ORF">NNC64_10290</name>
</gene>
<dbReference type="RefSeq" id="WP_254952523.1">
    <property type="nucleotide sequence ID" value="NZ_JANDWY010000018.1"/>
</dbReference>
<proteinExistence type="predicted"/>
<dbReference type="EMBL" id="JANDWZ010000022">
    <property type="protein sequence ID" value="MCP9564935.1"/>
    <property type="molecule type" value="Genomic_DNA"/>
</dbReference>
<dbReference type="AlphaFoldDB" id="A0AAW5INC3"/>
<organism evidence="2 3">
    <name type="scientific">Segatella copri</name>
    <dbReference type="NCBI Taxonomy" id="165179"/>
    <lineage>
        <taxon>Bacteria</taxon>
        <taxon>Pseudomonadati</taxon>
        <taxon>Bacteroidota</taxon>
        <taxon>Bacteroidia</taxon>
        <taxon>Bacteroidales</taxon>
        <taxon>Prevotellaceae</taxon>
        <taxon>Segatella</taxon>
    </lineage>
</organism>
<comment type="caution">
    <text evidence="2">The sequence shown here is derived from an EMBL/GenBank/DDBJ whole genome shotgun (WGS) entry which is preliminary data.</text>
</comment>
<evidence type="ECO:0000313" key="3">
    <source>
        <dbReference type="Proteomes" id="UP001205531"/>
    </source>
</evidence>
<evidence type="ECO:0000313" key="2">
    <source>
        <dbReference type="EMBL" id="MCP9564935.1"/>
    </source>
</evidence>
<dbReference type="Proteomes" id="UP001205531">
    <property type="component" value="Unassembled WGS sequence"/>
</dbReference>
<feature type="domain" description="Bro-N" evidence="1">
    <location>
        <begin position="34"/>
        <end position="70"/>
    </location>
</feature>
<accession>A0AAW5INC3</accession>
<reference evidence="2" key="1">
    <citation type="submission" date="2022-07" db="EMBL/GenBank/DDBJ databases">
        <title>Prevotella copri.</title>
        <authorList>
            <person name="Yang C."/>
        </authorList>
    </citation>
    <scope>NUCLEOTIDE SEQUENCE</scope>
    <source>
        <strain evidence="2">HF2107</strain>
    </source>
</reference>
<dbReference type="InterPro" id="IPR003497">
    <property type="entry name" value="BRO_N_domain"/>
</dbReference>